<evidence type="ECO:0000256" key="4">
    <source>
        <dbReference type="ARBA" id="ARBA00023136"/>
    </source>
</evidence>
<gene>
    <name evidence="5" type="primary">lapA</name>
    <name evidence="7" type="ORF">PUN32_00890</name>
</gene>
<dbReference type="EMBL" id="JARBFT010000001">
    <property type="protein sequence ID" value="MDE1513566.1"/>
    <property type="molecule type" value="Genomic_DNA"/>
</dbReference>
<evidence type="ECO:0000256" key="3">
    <source>
        <dbReference type="ARBA" id="ARBA00022989"/>
    </source>
</evidence>
<keyword evidence="4 5" id="KW-0472">Membrane</keyword>
<evidence type="ECO:0000313" key="8">
    <source>
        <dbReference type="Proteomes" id="UP001216189"/>
    </source>
</evidence>
<keyword evidence="3 5" id="KW-1133">Transmembrane helix</keyword>
<accession>A0ABT5UVX0</accession>
<evidence type="ECO:0000256" key="1">
    <source>
        <dbReference type="ARBA" id="ARBA00022475"/>
    </source>
</evidence>
<reference evidence="7 8" key="1">
    <citation type="submission" date="2023-02" db="EMBL/GenBank/DDBJ databases">
        <title>Vibrio intestini sp. nov., a close relative of Vibrio cholerae isolated from the intestine of Healthy Culter dabryi.</title>
        <authorList>
            <person name="Wu N."/>
        </authorList>
    </citation>
    <scope>NUCLEOTIDE SEQUENCE [LARGE SCALE GENOMIC DNA]</scope>
    <source>
        <strain evidence="7 8">DSL-7</strain>
    </source>
</reference>
<keyword evidence="2 5" id="KW-0812">Transmembrane</keyword>
<name>A0ABT5UVX0_9VIBR</name>
<comment type="caution">
    <text evidence="5">Lacks conserved residue(s) required for the propagation of feature annotation.</text>
</comment>
<evidence type="ECO:0000256" key="5">
    <source>
        <dbReference type="HAMAP-Rule" id="MF_01948"/>
    </source>
</evidence>
<evidence type="ECO:0000259" key="6">
    <source>
        <dbReference type="Pfam" id="PF06305"/>
    </source>
</evidence>
<comment type="caution">
    <text evidence="7">The sequence shown here is derived from an EMBL/GenBank/DDBJ whole genome shotgun (WGS) entry which is preliminary data.</text>
</comment>
<protein>
    <recommendedName>
        <fullName evidence="5">Probable lipopolysaccharide assembly protein A</fullName>
    </recommendedName>
</protein>
<keyword evidence="8" id="KW-1185">Reference proteome</keyword>
<comment type="function">
    <text evidence="5">Involved in the assembly of lipopolysaccharide (LPS).</text>
</comment>
<dbReference type="Pfam" id="PF06305">
    <property type="entry name" value="LapA_dom"/>
    <property type="match status" value="1"/>
</dbReference>
<dbReference type="InterPro" id="IPR032906">
    <property type="entry name" value="LapA"/>
</dbReference>
<organism evidence="7 8">
    <name type="scientific">Vibrio chanodichtyis</name>
    <dbReference type="NCBI Taxonomy" id="3027932"/>
    <lineage>
        <taxon>Bacteria</taxon>
        <taxon>Pseudomonadati</taxon>
        <taxon>Pseudomonadota</taxon>
        <taxon>Gammaproteobacteria</taxon>
        <taxon>Vibrionales</taxon>
        <taxon>Vibrionaceae</taxon>
        <taxon>Vibrio</taxon>
    </lineage>
</organism>
<comment type="subcellular location">
    <subcellularLocation>
        <location evidence="5">Cell inner membrane</location>
        <topology evidence="5">Single-pass membrane protein</topology>
    </subcellularLocation>
</comment>
<keyword evidence="5" id="KW-0997">Cell inner membrane</keyword>
<feature type="domain" description="Lipopolysaccharide assembly protein A" evidence="6">
    <location>
        <begin position="22"/>
        <end position="83"/>
    </location>
</feature>
<sequence>MKIIKIVAVLALFLIALALGSQNQSVVVFNYLLAQGEFHLSTLLGSVFVLGFACAGVLFAGLHLKSQLKIRRLTKQLKLVTNQQSAPATTVHSG</sequence>
<dbReference type="InterPro" id="IPR010445">
    <property type="entry name" value="LapA_dom"/>
</dbReference>
<evidence type="ECO:0000313" key="7">
    <source>
        <dbReference type="EMBL" id="MDE1513566.1"/>
    </source>
</evidence>
<dbReference type="RefSeq" id="WP_274721328.1">
    <property type="nucleotide sequence ID" value="NZ_JARBFT010000001.1"/>
</dbReference>
<keyword evidence="1 5" id="KW-1003">Cell membrane</keyword>
<dbReference type="Proteomes" id="UP001216189">
    <property type="component" value="Unassembled WGS sequence"/>
</dbReference>
<feature type="transmembrane region" description="Helical" evidence="5">
    <location>
        <begin position="44"/>
        <end position="64"/>
    </location>
</feature>
<evidence type="ECO:0000256" key="2">
    <source>
        <dbReference type="ARBA" id="ARBA00022692"/>
    </source>
</evidence>
<dbReference type="HAMAP" id="MF_01948">
    <property type="entry name" value="LPS_assembly_LapA"/>
    <property type="match status" value="1"/>
</dbReference>
<comment type="similarity">
    <text evidence="5">Belongs to the LapA family.</text>
</comment>
<proteinExistence type="inferred from homology"/>